<dbReference type="PANTHER" id="PTHR43612:SF3">
    <property type="entry name" value="TRIFUNCTIONAL ENZYME SUBUNIT ALPHA, MITOCHONDRIAL"/>
    <property type="match status" value="1"/>
</dbReference>
<feature type="domain" description="3-hydroxyacyl-CoA dehydrogenase NAD binding" evidence="15">
    <location>
        <begin position="318"/>
        <end position="496"/>
    </location>
</feature>
<dbReference type="EC" id="4.2.1.17" evidence="4"/>
<name>A0A517ZAJ3_9PLAN</name>
<evidence type="ECO:0000256" key="3">
    <source>
        <dbReference type="ARBA" id="ARBA00008750"/>
    </source>
</evidence>
<evidence type="ECO:0000256" key="1">
    <source>
        <dbReference type="ARBA" id="ARBA00005005"/>
    </source>
</evidence>
<dbReference type="GO" id="GO:0004300">
    <property type="term" value="F:enoyl-CoA hydratase activity"/>
    <property type="evidence" value="ECO:0007669"/>
    <property type="project" value="UniProtKB-EC"/>
</dbReference>
<dbReference type="Gene3D" id="3.40.50.720">
    <property type="entry name" value="NAD(P)-binding Rossmann-like Domain"/>
    <property type="match status" value="1"/>
</dbReference>
<comment type="similarity">
    <text evidence="3">In the N-terminal section; belongs to the enoyl-CoA hydratase/isomerase family.</text>
</comment>
<evidence type="ECO:0000256" key="6">
    <source>
        <dbReference type="ARBA" id="ARBA00022963"/>
    </source>
</evidence>
<evidence type="ECO:0000313" key="16">
    <source>
        <dbReference type="EMBL" id="QDU39512.1"/>
    </source>
</evidence>
<dbReference type="RefSeq" id="WP_145370689.1">
    <property type="nucleotide sequence ID" value="NZ_CP036275.1"/>
</dbReference>
<evidence type="ECO:0000256" key="5">
    <source>
        <dbReference type="ARBA" id="ARBA00022832"/>
    </source>
</evidence>
<keyword evidence="7" id="KW-0560">Oxidoreductase</keyword>
<dbReference type="Gene3D" id="1.10.1040.50">
    <property type="match status" value="1"/>
</dbReference>
<dbReference type="Gene3D" id="3.90.226.10">
    <property type="entry name" value="2-enoyl-CoA Hydratase, Chain A, domain 1"/>
    <property type="match status" value="1"/>
</dbReference>
<keyword evidence="6" id="KW-0442">Lipid degradation</keyword>
<dbReference type="UniPathway" id="UPA00659"/>
<dbReference type="InterPro" id="IPR029045">
    <property type="entry name" value="ClpP/crotonase-like_dom_sf"/>
</dbReference>
<comment type="catalytic activity">
    <reaction evidence="12">
        <text>a (3S)-3-hydroxyacyl-CoA + NAD(+) = a 3-oxoacyl-CoA + NADH + H(+)</text>
        <dbReference type="Rhea" id="RHEA:22432"/>
        <dbReference type="ChEBI" id="CHEBI:15378"/>
        <dbReference type="ChEBI" id="CHEBI:57318"/>
        <dbReference type="ChEBI" id="CHEBI:57540"/>
        <dbReference type="ChEBI" id="CHEBI:57945"/>
        <dbReference type="ChEBI" id="CHEBI:90726"/>
        <dbReference type="EC" id="1.1.1.35"/>
    </reaction>
</comment>
<evidence type="ECO:0000256" key="12">
    <source>
        <dbReference type="ARBA" id="ARBA00049556"/>
    </source>
</evidence>
<evidence type="ECO:0000256" key="13">
    <source>
        <dbReference type="SAM" id="MobiDB-lite"/>
    </source>
</evidence>
<organism evidence="16 17">
    <name type="scientific">Maioricimonas rarisocia</name>
    <dbReference type="NCBI Taxonomy" id="2528026"/>
    <lineage>
        <taxon>Bacteria</taxon>
        <taxon>Pseudomonadati</taxon>
        <taxon>Planctomycetota</taxon>
        <taxon>Planctomycetia</taxon>
        <taxon>Planctomycetales</taxon>
        <taxon>Planctomycetaceae</taxon>
        <taxon>Maioricimonas</taxon>
    </lineage>
</organism>
<dbReference type="GO" id="GO:0016509">
    <property type="term" value="F:long-chain (3S)-3-hydroxyacyl-CoA dehydrogenase (NAD+) activity"/>
    <property type="evidence" value="ECO:0007669"/>
    <property type="project" value="TreeGrafter"/>
</dbReference>
<comment type="similarity">
    <text evidence="2">In the central section; belongs to the 3-hydroxyacyl-CoA dehydrogenase family.</text>
</comment>
<gene>
    <name evidence="16" type="primary">fadJ</name>
    <name evidence="16" type="ORF">Mal4_38570</name>
</gene>
<evidence type="ECO:0000256" key="7">
    <source>
        <dbReference type="ARBA" id="ARBA00023002"/>
    </source>
</evidence>
<evidence type="ECO:0000256" key="8">
    <source>
        <dbReference type="ARBA" id="ARBA00023027"/>
    </source>
</evidence>
<feature type="domain" description="3-hydroxyacyl-CoA dehydrogenase C-terminal" evidence="14">
    <location>
        <begin position="628"/>
        <end position="703"/>
    </location>
</feature>
<keyword evidence="17" id="KW-1185">Reference proteome</keyword>
<feature type="region of interest" description="Disordered" evidence="13">
    <location>
        <begin position="703"/>
        <end position="725"/>
    </location>
</feature>
<dbReference type="Proteomes" id="UP000320496">
    <property type="component" value="Chromosome"/>
</dbReference>
<dbReference type="FunFam" id="3.90.226.10:FF:000011">
    <property type="entry name" value="Fatty acid oxidation complex subunit alpha"/>
    <property type="match status" value="1"/>
</dbReference>
<dbReference type="AlphaFoldDB" id="A0A517ZAJ3"/>
<keyword evidence="5" id="KW-0276">Fatty acid metabolism</keyword>
<evidence type="ECO:0000256" key="11">
    <source>
        <dbReference type="ARBA" id="ARBA00023268"/>
    </source>
</evidence>
<dbReference type="KEGG" id="mri:Mal4_38570"/>
<dbReference type="PANTHER" id="PTHR43612">
    <property type="entry name" value="TRIFUNCTIONAL ENZYME SUBUNIT ALPHA"/>
    <property type="match status" value="1"/>
</dbReference>
<proteinExistence type="inferred from homology"/>
<dbReference type="InterPro" id="IPR036291">
    <property type="entry name" value="NAD(P)-bd_dom_sf"/>
</dbReference>
<dbReference type="InterPro" id="IPR006180">
    <property type="entry name" value="3-OHacyl-CoA_DH_CS"/>
</dbReference>
<dbReference type="FunFam" id="3.40.50.720:FF:000009">
    <property type="entry name" value="Fatty oxidation complex, alpha subunit"/>
    <property type="match status" value="1"/>
</dbReference>
<keyword evidence="11" id="KW-0511">Multifunctional enzyme</keyword>
<dbReference type="InterPro" id="IPR006108">
    <property type="entry name" value="3HC_DH_C"/>
</dbReference>
<evidence type="ECO:0000256" key="4">
    <source>
        <dbReference type="ARBA" id="ARBA00012076"/>
    </source>
</evidence>
<evidence type="ECO:0000259" key="15">
    <source>
        <dbReference type="Pfam" id="PF02737"/>
    </source>
</evidence>
<feature type="domain" description="3-hydroxyacyl-CoA dehydrogenase C-terminal" evidence="14">
    <location>
        <begin position="499"/>
        <end position="592"/>
    </location>
</feature>
<evidence type="ECO:0000313" key="17">
    <source>
        <dbReference type="Proteomes" id="UP000320496"/>
    </source>
</evidence>
<evidence type="ECO:0000256" key="10">
    <source>
        <dbReference type="ARBA" id="ARBA00023239"/>
    </source>
</evidence>
<reference evidence="16 17" key="1">
    <citation type="submission" date="2019-02" db="EMBL/GenBank/DDBJ databases">
        <title>Deep-cultivation of Planctomycetes and their phenomic and genomic characterization uncovers novel biology.</title>
        <authorList>
            <person name="Wiegand S."/>
            <person name="Jogler M."/>
            <person name="Boedeker C."/>
            <person name="Pinto D."/>
            <person name="Vollmers J."/>
            <person name="Rivas-Marin E."/>
            <person name="Kohn T."/>
            <person name="Peeters S.H."/>
            <person name="Heuer A."/>
            <person name="Rast P."/>
            <person name="Oberbeckmann S."/>
            <person name="Bunk B."/>
            <person name="Jeske O."/>
            <person name="Meyerdierks A."/>
            <person name="Storesund J.E."/>
            <person name="Kallscheuer N."/>
            <person name="Luecker S."/>
            <person name="Lage O.M."/>
            <person name="Pohl T."/>
            <person name="Merkel B.J."/>
            <person name="Hornburger P."/>
            <person name="Mueller R.-W."/>
            <person name="Bruemmer F."/>
            <person name="Labrenz M."/>
            <person name="Spormann A.M."/>
            <person name="Op den Camp H."/>
            <person name="Overmann J."/>
            <person name="Amann R."/>
            <person name="Jetten M.S.M."/>
            <person name="Mascher T."/>
            <person name="Medema M.H."/>
            <person name="Devos D.P."/>
            <person name="Kaster A.-K."/>
            <person name="Ovreas L."/>
            <person name="Rohde M."/>
            <person name="Galperin M.Y."/>
            <person name="Jogler C."/>
        </authorList>
    </citation>
    <scope>NUCLEOTIDE SEQUENCE [LARGE SCALE GENOMIC DNA]</scope>
    <source>
        <strain evidence="16 17">Mal4</strain>
    </source>
</reference>
<evidence type="ECO:0000256" key="9">
    <source>
        <dbReference type="ARBA" id="ARBA00023098"/>
    </source>
</evidence>
<keyword evidence="8" id="KW-0520">NAD</keyword>
<dbReference type="OrthoDB" id="9771883at2"/>
<dbReference type="InterPro" id="IPR008927">
    <property type="entry name" value="6-PGluconate_DH-like_C_sf"/>
</dbReference>
<dbReference type="InterPro" id="IPR001753">
    <property type="entry name" value="Enoyl-CoA_hydra/iso"/>
</dbReference>
<dbReference type="SUPFAM" id="SSF52096">
    <property type="entry name" value="ClpP/crotonase"/>
    <property type="match status" value="1"/>
</dbReference>
<dbReference type="Pfam" id="PF00378">
    <property type="entry name" value="ECH_1"/>
    <property type="match status" value="1"/>
</dbReference>
<evidence type="ECO:0000256" key="2">
    <source>
        <dbReference type="ARBA" id="ARBA00007005"/>
    </source>
</evidence>
<evidence type="ECO:0000259" key="14">
    <source>
        <dbReference type="Pfam" id="PF00725"/>
    </source>
</evidence>
<dbReference type="PROSITE" id="PS00067">
    <property type="entry name" value="3HCDH"/>
    <property type="match status" value="1"/>
</dbReference>
<dbReference type="SUPFAM" id="SSF51735">
    <property type="entry name" value="NAD(P)-binding Rossmann-fold domains"/>
    <property type="match status" value="1"/>
</dbReference>
<comment type="pathway">
    <text evidence="1">Lipid metabolism; fatty acid beta-oxidation.</text>
</comment>
<dbReference type="GO" id="GO:0070403">
    <property type="term" value="F:NAD+ binding"/>
    <property type="evidence" value="ECO:0007669"/>
    <property type="project" value="InterPro"/>
</dbReference>
<accession>A0A517ZAJ3</accession>
<dbReference type="Pfam" id="PF00725">
    <property type="entry name" value="3HCDH"/>
    <property type="match status" value="2"/>
</dbReference>
<dbReference type="Pfam" id="PF02737">
    <property type="entry name" value="3HCDH_N"/>
    <property type="match status" value="1"/>
</dbReference>
<protein>
    <recommendedName>
        <fullName evidence="4">enoyl-CoA hydratase</fullName>
        <ecNumber evidence="4">4.2.1.17</ecNumber>
    </recommendedName>
</protein>
<dbReference type="CDD" id="cd06558">
    <property type="entry name" value="crotonase-like"/>
    <property type="match status" value="1"/>
</dbReference>
<dbReference type="GO" id="GO:0006635">
    <property type="term" value="P:fatty acid beta-oxidation"/>
    <property type="evidence" value="ECO:0007669"/>
    <property type="project" value="UniProtKB-UniPathway"/>
</dbReference>
<dbReference type="InterPro" id="IPR050136">
    <property type="entry name" value="FA_oxidation_alpha_subunit"/>
</dbReference>
<dbReference type="InterPro" id="IPR006176">
    <property type="entry name" value="3-OHacyl-CoA_DH_NAD-bd"/>
</dbReference>
<dbReference type="SUPFAM" id="SSF48179">
    <property type="entry name" value="6-phosphogluconate dehydrogenase C-terminal domain-like"/>
    <property type="match status" value="2"/>
</dbReference>
<keyword evidence="9" id="KW-0443">Lipid metabolism</keyword>
<keyword evidence="10" id="KW-0456">Lyase</keyword>
<dbReference type="EMBL" id="CP036275">
    <property type="protein sequence ID" value="QDU39512.1"/>
    <property type="molecule type" value="Genomic_DNA"/>
</dbReference>
<sequence length="725" mass="78098">MSQYEHLRIKRDERGVATVAIDVRGRSMNVFNSAVMGELDRVAAQLEQDETAKLVIFRSGKESGFMAGADLVPLREMTRSGQIDGVLREGQDLFNRIAALPMPTVAAIHGPCLGGGLEFALACDHRVARRDSSTRIGLPETQLGLIPGWGGTQRLPRCIGVSAAIRMILTGERVSAARAKQLGLVDVVCERDHFDEGLLQLVDELLAGKRPTGVTPGWRTRLLDETLPGRKLVLWSARRQIARKGQHYPALPAALNAVAAGLSHGMTAGLAAEREEFSRIVFEPACRNLLNLFFQQERAKKRDTWVGSDVTSGHKVRTIAVVGAGTMGAGIAQLAATRGYSVILGDIDEAALDRGMEHIGSLTRNAVRKGVFAEAEGDAAIHRIRRTTELESLADADLVVEAIVERLDIKRKLFADIDIVVPAHTVIASNTSALPINEMAAATIRADRVAGLHFFNPVHKMPLVEVVRSARTSDETIADLVEVVRALGKTPLVVGEGPGFLVNRILFPYFDEAVRMVCEGLPVEQIDREARRFGLPMGPLTLLDTVGIDIGADASRTLLSLSAEASPTPERLSDMVAAGHLGQKSGEGFYTYRKGRRAGPAVKADASGQAVPLPETRELGGESLTGVQQRLVFALINSAADCLHEGIVAEPWMVDLGMVLGTGFPPFRGGPMKLAESWGTDQVIGTLNVLSETCGPRFRPSTWFVGERSPGTTSTAKPPVQELPH</sequence>